<feature type="compositionally biased region" description="Basic and acidic residues" evidence="1">
    <location>
        <begin position="506"/>
        <end position="532"/>
    </location>
</feature>
<organism evidence="2 3">
    <name type="scientific">Dactylellina haptotyla (strain CBS 200.50)</name>
    <name type="common">Nematode-trapping fungus</name>
    <name type="synonym">Monacrosporium haptotylum</name>
    <dbReference type="NCBI Taxonomy" id="1284197"/>
    <lineage>
        <taxon>Eukaryota</taxon>
        <taxon>Fungi</taxon>
        <taxon>Dikarya</taxon>
        <taxon>Ascomycota</taxon>
        <taxon>Pezizomycotina</taxon>
        <taxon>Orbiliomycetes</taxon>
        <taxon>Orbiliales</taxon>
        <taxon>Orbiliaceae</taxon>
        <taxon>Dactylellina</taxon>
    </lineage>
</organism>
<dbReference type="OrthoDB" id="5362996at2759"/>
<feature type="compositionally biased region" description="Basic and acidic residues" evidence="1">
    <location>
        <begin position="622"/>
        <end position="635"/>
    </location>
</feature>
<name>S8AKQ1_DACHA</name>
<reference evidence="3" key="2">
    <citation type="submission" date="2013-04" db="EMBL/GenBank/DDBJ databases">
        <title>Genomic mechanisms accounting for the adaptation to parasitism in nematode-trapping fungi.</title>
        <authorList>
            <person name="Ahren D.G."/>
        </authorList>
    </citation>
    <scope>NUCLEOTIDE SEQUENCE [LARGE SCALE GENOMIC DNA]</scope>
    <source>
        <strain evidence="3">CBS 200.50</strain>
    </source>
</reference>
<dbReference type="Proteomes" id="UP000015100">
    <property type="component" value="Unassembled WGS sequence"/>
</dbReference>
<evidence type="ECO:0000313" key="2">
    <source>
        <dbReference type="EMBL" id="EPS41696.1"/>
    </source>
</evidence>
<evidence type="ECO:0000313" key="3">
    <source>
        <dbReference type="Proteomes" id="UP000015100"/>
    </source>
</evidence>
<dbReference type="EMBL" id="AQGS01000224">
    <property type="protein sequence ID" value="EPS41696.1"/>
    <property type="molecule type" value="Genomic_DNA"/>
</dbReference>
<protein>
    <submittedName>
        <fullName evidence="2">Uncharacterized protein</fullName>
    </submittedName>
</protein>
<gene>
    <name evidence="2" type="ORF">H072_4387</name>
</gene>
<sequence length="713" mass="81961">MYTSYASRADGKISNAAARNPNAISRPGLKSSLDKNIINQDIANNNWAPWCSGDQTPPNTNWYDWLVPDTILRHKRREEDHCAPLAPDISQSGIGVPTKDVARNKEEEKREELRKKYGDVDYGHCAEAKDWMEIGSCMCTITWRMPGRFPLAYCQTAPNMRPGRRREPESYRPLPPDTRPCWMVQPNPEDPVTRLCWKRNYNMQSKRYEYTAEPWEPSTEKRAPQFGNDNCRDSNYCYENSDLPGIHNTTAAIKNSEEPFTPCSKKPPWLQHVQKFVRAEEIAQPTPPPSEFVTKSGTLLGKLSEAFFSVPFYDVEHRRFRYTNGTEDMSKLKLHFNSKAPLPKPAPRLQKPKPPVKRPLVMPKVKSPPMTVVHPDYKPDYYKPFYDPCRPLIPITPKPAPQPKPTTKWSWFQIPRFTIFPRSPAVPGMNDSPCPPPREKTRRKVRRTRRLKRDDGEYLSSGDSESDGEEKLVDMRSLPEILAAPKKKHKKRRRPKNSDPTYRQHGVREDNRIEKGDLEMMRKSQVKDRNGCPDEEEEDPEKEKAKTKQTVKRIQGQAPPGAINGRETRPATRPATNELHTELGGNSNAVAAPPKKKVTFAPLPSRVRKRKDDDDSEYIPSPDHEKERQERKDVRYMGNRVDTGPFVEDEEEMRVEHQPKPIKQPMPIQPARTQVEPDPKDAGTPKSRAAARRKKIADEDRAFQPGRSSKFVF</sequence>
<dbReference type="OMA" id="KPPWLQH"/>
<feature type="compositionally biased region" description="Basic residues" evidence="1">
    <location>
        <begin position="485"/>
        <end position="495"/>
    </location>
</feature>
<keyword evidence="3" id="KW-1185">Reference proteome</keyword>
<reference evidence="2 3" key="1">
    <citation type="journal article" date="2013" name="PLoS Genet.">
        <title>Genomic mechanisms accounting for the adaptation to parasitism in nematode-trapping fungi.</title>
        <authorList>
            <person name="Meerupati T."/>
            <person name="Andersson K.M."/>
            <person name="Friman E."/>
            <person name="Kumar D."/>
            <person name="Tunlid A."/>
            <person name="Ahren D."/>
        </authorList>
    </citation>
    <scope>NUCLEOTIDE SEQUENCE [LARGE SCALE GENOMIC DNA]</scope>
    <source>
        <strain evidence="2 3">CBS 200.50</strain>
    </source>
</reference>
<accession>S8AKQ1</accession>
<comment type="caution">
    <text evidence="2">The sequence shown here is derived from an EMBL/GenBank/DDBJ whole genome shotgun (WGS) entry which is preliminary data.</text>
</comment>
<proteinExistence type="predicted"/>
<evidence type="ECO:0000256" key="1">
    <source>
        <dbReference type="SAM" id="MobiDB-lite"/>
    </source>
</evidence>
<feature type="region of interest" description="Disordered" evidence="1">
    <location>
        <begin position="422"/>
        <end position="713"/>
    </location>
</feature>
<feature type="compositionally biased region" description="Basic residues" evidence="1">
    <location>
        <begin position="440"/>
        <end position="451"/>
    </location>
</feature>
<feature type="region of interest" description="Disordered" evidence="1">
    <location>
        <begin position="339"/>
        <end position="363"/>
    </location>
</feature>
<dbReference type="AlphaFoldDB" id="S8AKQ1"/>
<dbReference type="HOGENOM" id="CLU_387324_0_0_1"/>